<dbReference type="PRINTS" id="PR00119">
    <property type="entry name" value="CATATPASE"/>
</dbReference>
<dbReference type="SUPFAM" id="SSF81660">
    <property type="entry name" value="Metal cation-transporting ATPase, ATP-binding domain N"/>
    <property type="match status" value="1"/>
</dbReference>
<dbReference type="GO" id="GO:0046872">
    <property type="term" value="F:metal ion binding"/>
    <property type="evidence" value="ECO:0007669"/>
    <property type="project" value="UniProtKB-KW"/>
</dbReference>
<evidence type="ECO:0000256" key="8">
    <source>
        <dbReference type="ARBA" id="ARBA00022989"/>
    </source>
</evidence>
<dbReference type="NCBIfam" id="TIGR01657">
    <property type="entry name" value="P-ATPase-V"/>
    <property type="match status" value="1"/>
</dbReference>
<dbReference type="PANTHER" id="PTHR45630:SF7">
    <property type="entry name" value="ENDOPLASMIC RETICULUM TRANSMEMBRANE HELIX TRANSLOCASE"/>
    <property type="match status" value="1"/>
</dbReference>
<dbReference type="Gene3D" id="2.70.150.10">
    <property type="entry name" value="Calcium-transporting ATPase, cytoplasmic transduction domain A"/>
    <property type="match status" value="1"/>
</dbReference>
<evidence type="ECO:0000259" key="12">
    <source>
        <dbReference type="Pfam" id="PF23143"/>
    </source>
</evidence>
<dbReference type="InterPro" id="IPR006544">
    <property type="entry name" value="P-type_TPase_V"/>
</dbReference>
<evidence type="ECO:0000256" key="3">
    <source>
        <dbReference type="ARBA" id="ARBA00022723"/>
    </source>
</evidence>
<dbReference type="InterPro" id="IPR023299">
    <property type="entry name" value="ATPase_P-typ_cyto_dom_N"/>
</dbReference>
<evidence type="ECO:0000256" key="7">
    <source>
        <dbReference type="ARBA" id="ARBA00022967"/>
    </source>
</evidence>
<dbReference type="InterPro" id="IPR036412">
    <property type="entry name" value="HAD-like_sf"/>
</dbReference>
<dbReference type="RefSeq" id="XP_001025603.2">
    <property type="nucleotide sequence ID" value="XM_001025603.2"/>
</dbReference>
<dbReference type="Gene3D" id="3.40.1110.10">
    <property type="entry name" value="Calcium-transporting ATPase, cytoplasmic domain N"/>
    <property type="match status" value="1"/>
</dbReference>
<evidence type="ECO:0000313" key="14">
    <source>
        <dbReference type="Proteomes" id="UP000009168"/>
    </source>
</evidence>
<keyword evidence="2 10" id="KW-0812">Transmembrane</keyword>
<dbReference type="GO" id="GO:0019829">
    <property type="term" value="F:ATPase-coupled monoatomic cation transmembrane transporter activity"/>
    <property type="evidence" value="ECO:0007669"/>
    <property type="project" value="TreeGrafter"/>
</dbReference>
<evidence type="ECO:0000313" key="13">
    <source>
        <dbReference type="EMBL" id="EAS05358.2"/>
    </source>
</evidence>
<proteinExistence type="predicted"/>
<feature type="transmembrane region" description="Helical" evidence="10">
    <location>
        <begin position="50"/>
        <end position="66"/>
    </location>
</feature>
<comment type="subcellular location">
    <subcellularLocation>
        <location evidence="1">Membrane</location>
        <topology evidence="1">Multi-pass membrane protein</topology>
    </subcellularLocation>
</comment>
<keyword evidence="4" id="KW-0547">Nucleotide-binding</keyword>
<feature type="transmembrane region" description="Helical" evidence="10">
    <location>
        <begin position="1103"/>
        <end position="1122"/>
    </location>
</feature>
<evidence type="ECO:0000256" key="5">
    <source>
        <dbReference type="ARBA" id="ARBA00022840"/>
    </source>
</evidence>
<dbReference type="InterPro" id="IPR059000">
    <property type="entry name" value="ATPase_P-type_domA"/>
</dbReference>
<evidence type="ECO:0000256" key="2">
    <source>
        <dbReference type="ARBA" id="ARBA00022692"/>
    </source>
</evidence>
<name>Q24C80_TETTS</name>
<keyword evidence="5" id="KW-0067">ATP-binding</keyword>
<evidence type="ECO:0000256" key="6">
    <source>
        <dbReference type="ARBA" id="ARBA00022842"/>
    </source>
</evidence>
<dbReference type="KEGG" id="tet:TTHERM_00696910"/>
<evidence type="ECO:0000256" key="9">
    <source>
        <dbReference type="ARBA" id="ARBA00023136"/>
    </source>
</evidence>
<feature type="transmembrane region" description="Helical" evidence="10">
    <location>
        <begin position="465"/>
        <end position="489"/>
    </location>
</feature>
<dbReference type="SUPFAM" id="SSF81653">
    <property type="entry name" value="Calcium ATPase, transduction domain A"/>
    <property type="match status" value="1"/>
</dbReference>
<dbReference type="SUPFAM" id="SSF56784">
    <property type="entry name" value="HAD-like"/>
    <property type="match status" value="1"/>
</dbReference>
<keyword evidence="7" id="KW-1278">Translocase</keyword>
<feature type="transmembrane region" description="Helical" evidence="10">
    <location>
        <begin position="432"/>
        <end position="453"/>
    </location>
</feature>
<evidence type="ECO:0000256" key="10">
    <source>
        <dbReference type="SAM" id="Phobius"/>
    </source>
</evidence>
<dbReference type="eggNOG" id="KOG0209">
    <property type="taxonomic scope" value="Eukaryota"/>
</dbReference>
<dbReference type="SFLD" id="SFLDF00027">
    <property type="entry name" value="p-type_atpase"/>
    <property type="match status" value="1"/>
</dbReference>
<dbReference type="Proteomes" id="UP000009168">
    <property type="component" value="Unassembled WGS sequence"/>
</dbReference>
<dbReference type="Pfam" id="PF00122">
    <property type="entry name" value="E1-E2_ATPase"/>
    <property type="match status" value="1"/>
</dbReference>
<keyword evidence="8 10" id="KW-1133">Transmembrane helix</keyword>
<dbReference type="InterPro" id="IPR023214">
    <property type="entry name" value="HAD_sf"/>
</dbReference>
<feature type="transmembrane region" description="Helical" evidence="10">
    <location>
        <begin position="210"/>
        <end position="228"/>
    </location>
</feature>
<dbReference type="PANTHER" id="PTHR45630">
    <property type="entry name" value="CATION-TRANSPORTING ATPASE-RELATED"/>
    <property type="match status" value="1"/>
</dbReference>
<dbReference type="Pfam" id="PF23143">
    <property type="entry name" value="2TM_P5A-ATPase"/>
    <property type="match status" value="1"/>
</dbReference>
<organism evidence="13 14">
    <name type="scientific">Tetrahymena thermophila (strain SB210)</name>
    <dbReference type="NCBI Taxonomy" id="312017"/>
    <lineage>
        <taxon>Eukaryota</taxon>
        <taxon>Sar</taxon>
        <taxon>Alveolata</taxon>
        <taxon>Ciliophora</taxon>
        <taxon>Intramacronucleata</taxon>
        <taxon>Oligohymenophorea</taxon>
        <taxon>Hymenostomatida</taxon>
        <taxon>Tetrahymenina</taxon>
        <taxon>Tetrahymenidae</taxon>
        <taxon>Tetrahymena</taxon>
    </lineage>
</organism>
<dbReference type="InterPro" id="IPR057255">
    <property type="entry name" value="2TM_P5A-ATPase"/>
</dbReference>
<evidence type="ECO:0000256" key="4">
    <source>
        <dbReference type="ARBA" id="ARBA00022741"/>
    </source>
</evidence>
<feature type="domain" description="P-type ATPase A" evidence="11">
    <location>
        <begin position="318"/>
        <end position="418"/>
    </location>
</feature>
<dbReference type="InterPro" id="IPR008250">
    <property type="entry name" value="ATPase_P-typ_transduc_dom_A_sf"/>
</dbReference>
<dbReference type="InterPro" id="IPR023298">
    <property type="entry name" value="ATPase_P-typ_TM_dom_sf"/>
</dbReference>
<dbReference type="STRING" id="312017.Q24C80"/>
<dbReference type="GO" id="GO:0005524">
    <property type="term" value="F:ATP binding"/>
    <property type="evidence" value="ECO:0007669"/>
    <property type="project" value="UniProtKB-KW"/>
</dbReference>
<dbReference type="AlphaFoldDB" id="Q24C80"/>
<feature type="transmembrane region" description="Helical" evidence="10">
    <location>
        <begin position="1144"/>
        <end position="1165"/>
    </location>
</feature>
<dbReference type="InterPro" id="IPR044492">
    <property type="entry name" value="P_typ_ATPase_HD_dom"/>
</dbReference>
<keyword evidence="14" id="KW-1185">Reference proteome</keyword>
<dbReference type="SUPFAM" id="SSF81665">
    <property type="entry name" value="Calcium ATPase, transmembrane domain M"/>
    <property type="match status" value="1"/>
</dbReference>
<gene>
    <name evidence="13" type="ORF">TTHERM_00696910</name>
</gene>
<dbReference type="GO" id="GO:0006874">
    <property type="term" value="P:intracellular calcium ion homeostasis"/>
    <property type="evidence" value="ECO:0007669"/>
    <property type="project" value="TreeGrafter"/>
</dbReference>
<dbReference type="GO" id="GO:0015662">
    <property type="term" value="F:P-type ion transporter activity"/>
    <property type="evidence" value="ECO:0007669"/>
    <property type="project" value="TreeGrafter"/>
</dbReference>
<feature type="transmembrane region" description="Helical" evidence="10">
    <location>
        <begin position="21"/>
        <end position="38"/>
    </location>
</feature>
<dbReference type="Pfam" id="PF13246">
    <property type="entry name" value="Cation_ATPase"/>
    <property type="match status" value="1"/>
</dbReference>
<dbReference type="Gene3D" id="3.40.50.1000">
    <property type="entry name" value="HAD superfamily/HAD-like"/>
    <property type="match status" value="1"/>
</dbReference>
<dbReference type="GeneID" id="7837796"/>
<dbReference type="InParanoid" id="Q24C80"/>
<dbReference type="SFLD" id="SFLDS00003">
    <property type="entry name" value="Haloacid_Dehalogenase"/>
    <property type="match status" value="1"/>
</dbReference>
<keyword evidence="6" id="KW-0460">Magnesium</keyword>
<evidence type="ECO:0000256" key="1">
    <source>
        <dbReference type="ARBA" id="ARBA00004141"/>
    </source>
</evidence>
<dbReference type="GO" id="GO:0005789">
    <property type="term" value="C:endoplasmic reticulum membrane"/>
    <property type="evidence" value="ECO:0007669"/>
    <property type="project" value="TreeGrafter"/>
</dbReference>
<dbReference type="EMBL" id="GG662372">
    <property type="protein sequence ID" value="EAS05358.2"/>
    <property type="molecule type" value="Genomic_DNA"/>
</dbReference>
<keyword evidence="9 10" id="KW-0472">Membrane</keyword>
<sequence length="1174" mass="135193">MVKSTSIDFTLLKEKKKLFRYDVFPFIFIHSAVLYWWYESSEEDDVYPRLAVIVSAFLNCIAYLLGHWSQRMKAKICFSSFGKDKSDDALNNATFVFVHFEKKSVRTVYEIVPLKYDTDNDIFFIHFTEKKYIFNNEKREFYRLKPCLKDLKIKDFQSLEVKQDTTNFDLNSLEIPIRKFADVFKDQIMEPFSFFQIFSVSLWLMDENRFYSLLTLFMLFMSAFTVVIQRMRTMMMLRQMKLQPQYINVLRDKKWVKISSEELMPGDIVQIQTAESIKAAETTNQISDEEYLKQQIPYAHLFPQKLFVTESSNANTFKYLPCDMLILSGTCVVNESVLTGESVPQIKDSIEKVHGDEILDLKNKHKNSVLFCGTEVIQTFPSDRYPESIRNRPDKQSCLAYVLRTGFDTSKGKLIRTVIFNNENVQIKQKDAFALIFVLLIFSIISSAYVLIHGLEDQERSKNKLFIRCILIITTVVPPELPMILTIAVNSSLLYLQRKKIFCTEPYRIPFGGKITMCAFDKTGTLTSDTLKFKGIVDNTQDFKTLKGKSDVNIQAQCVLAGCHSLLQTDKKLQGDPIETLFFEESEWTYNSGTKIAKKKGAECRIINMFPFKSDLKRMSTVVHWEGEGASKEYRVLCKGAPETIEQLLTEVPPNYVKAYKYYSKLGYRVLSLAYGKLNPDMNLNDVERQDIEKNLTFAGLFICDSPLKFDTKQYITILQQAKYQLLMITGDNILTAVAVSNKLDFGPHDYLVLETKDGQNFVWIDSEEKEKKANITLQELKDICQKYTLCLIGPTIDVMIRKTPLDLQKIIYKHVQIYARTSPAQKEHIIFTLRQAGEHCLMCGDGTNDVGALKKADLGIALVGIKEDNPQERRQEKERKKKIQEEIKRDYKKMMQYMKEEQEKKKNQSMFGDSIEYKVGDACIAAPFTNKHSNSIRCVIILLRQGICTLVTTIQTYKILALNSLLSAYNLSVLNLEALKFSETQQTILGITSAIAFYQFSNSKPLKQISPVKPVSTIFEPYFFLSVIGQVALHLYGNSKCVDIGLKYSTKEDLAITHDQEFKPTFLNTTIFLFSLLSQTCIFLFNNGGEPHMEGFSKHTKFFKILIACLAGSFIFSMNLFPELSEYFELKFEGVPEEANNELVTVFSIIAVTNYVMEISLRYLKFGKLFNWI</sequence>
<dbReference type="HOGENOM" id="CLU_001828_4_1_1"/>
<keyword evidence="3" id="KW-0479">Metal-binding</keyword>
<feature type="domain" description="P5A-ATPase transmembrane helical hairpin" evidence="12">
    <location>
        <begin position="16"/>
        <end position="80"/>
    </location>
</feature>
<dbReference type="OrthoDB" id="48943at2759"/>
<reference evidence="14" key="1">
    <citation type="journal article" date="2006" name="PLoS Biol.">
        <title>Macronuclear genome sequence of the ciliate Tetrahymena thermophila, a model eukaryote.</title>
        <authorList>
            <person name="Eisen J.A."/>
            <person name="Coyne R.S."/>
            <person name="Wu M."/>
            <person name="Wu D."/>
            <person name="Thiagarajan M."/>
            <person name="Wortman J.R."/>
            <person name="Badger J.H."/>
            <person name="Ren Q."/>
            <person name="Amedeo P."/>
            <person name="Jones K.M."/>
            <person name="Tallon L.J."/>
            <person name="Delcher A.L."/>
            <person name="Salzberg S.L."/>
            <person name="Silva J.C."/>
            <person name="Haas B.J."/>
            <person name="Majoros W.H."/>
            <person name="Farzad M."/>
            <person name="Carlton J.M."/>
            <person name="Smith R.K. Jr."/>
            <person name="Garg J."/>
            <person name="Pearlman R.E."/>
            <person name="Karrer K.M."/>
            <person name="Sun L."/>
            <person name="Manning G."/>
            <person name="Elde N.C."/>
            <person name="Turkewitz A.P."/>
            <person name="Asai D.J."/>
            <person name="Wilkes D.E."/>
            <person name="Wang Y."/>
            <person name="Cai H."/>
            <person name="Collins K."/>
            <person name="Stewart B.A."/>
            <person name="Lee S.R."/>
            <person name="Wilamowska K."/>
            <person name="Weinberg Z."/>
            <person name="Ruzzo W.L."/>
            <person name="Wloga D."/>
            <person name="Gaertig J."/>
            <person name="Frankel J."/>
            <person name="Tsao C.-C."/>
            <person name="Gorovsky M.A."/>
            <person name="Keeling P.J."/>
            <person name="Waller R.F."/>
            <person name="Patron N.J."/>
            <person name="Cherry J.M."/>
            <person name="Stover N.A."/>
            <person name="Krieger C.J."/>
            <person name="del Toro C."/>
            <person name="Ryder H.F."/>
            <person name="Williamson S.C."/>
            <person name="Barbeau R.A."/>
            <person name="Hamilton E.P."/>
            <person name="Orias E."/>
        </authorList>
    </citation>
    <scope>NUCLEOTIDE SEQUENCE [LARGE SCALE GENOMIC DNA]</scope>
    <source>
        <strain evidence="14">SB210</strain>
    </source>
</reference>
<protein>
    <submittedName>
        <fullName evidence="13">E1-E2 ATPase family protein</fullName>
    </submittedName>
</protein>
<dbReference type="FunCoup" id="Q24C80">
    <property type="interactions" value="644"/>
</dbReference>
<evidence type="ECO:0000259" key="11">
    <source>
        <dbReference type="Pfam" id="PF00122"/>
    </source>
</evidence>
<accession>Q24C80</accession>
<dbReference type="SFLD" id="SFLDG00002">
    <property type="entry name" value="C1.7:_P-type_atpase_like"/>
    <property type="match status" value="1"/>
</dbReference>